<evidence type="ECO:0000313" key="2">
    <source>
        <dbReference type="Proteomes" id="UP001459277"/>
    </source>
</evidence>
<organism evidence="1 2">
    <name type="scientific">Lithocarpus litseifolius</name>
    <dbReference type="NCBI Taxonomy" id="425828"/>
    <lineage>
        <taxon>Eukaryota</taxon>
        <taxon>Viridiplantae</taxon>
        <taxon>Streptophyta</taxon>
        <taxon>Embryophyta</taxon>
        <taxon>Tracheophyta</taxon>
        <taxon>Spermatophyta</taxon>
        <taxon>Magnoliopsida</taxon>
        <taxon>eudicotyledons</taxon>
        <taxon>Gunneridae</taxon>
        <taxon>Pentapetalae</taxon>
        <taxon>rosids</taxon>
        <taxon>fabids</taxon>
        <taxon>Fagales</taxon>
        <taxon>Fagaceae</taxon>
        <taxon>Lithocarpus</taxon>
    </lineage>
</organism>
<sequence>MELLQEVERETDLLVLEPTNKKIEERMKAKGVKGLTRDIVKSHKQGSVHVLESLNSATQLPRAPAAMNISSQPHIGAPQIMTGGQALDASPNLLANNPQNQDLDQIMCPPIDDLDFYCKFCNEDTLSDSDFTLFNHY</sequence>
<protein>
    <submittedName>
        <fullName evidence="1">Uncharacterized protein</fullName>
    </submittedName>
</protein>
<dbReference type="AlphaFoldDB" id="A0AAW2DL67"/>
<keyword evidence="2" id="KW-1185">Reference proteome</keyword>
<name>A0AAW2DL67_9ROSI</name>
<dbReference type="EMBL" id="JAZDWU010000002">
    <property type="protein sequence ID" value="KAL0010055.1"/>
    <property type="molecule type" value="Genomic_DNA"/>
</dbReference>
<proteinExistence type="predicted"/>
<reference evidence="1 2" key="1">
    <citation type="submission" date="2024-01" db="EMBL/GenBank/DDBJ databases">
        <title>A telomere-to-telomere, gap-free genome of sweet tea (Lithocarpus litseifolius).</title>
        <authorList>
            <person name="Zhou J."/>
        </authorList>
    </citation>
    <scope>NUCLEOTIDE SEQUENCE [LARGE SCALE GENOMIC DNA]</scope>
    <source>
        <strain evidence="1">Zhou-2022a</strain>
        <tissue evidence="1">Leaf</tissue>
    </source>
</reference>
<gene>
    <name evidence="1" type="ORF">SO802_005163</name>
</gene>
<evidence type="ECO:0000313" key="1">
    <source>
        <dbReference type="EMBL" id="KAL0010055.1"/>
    </source>
</evidence>
<comment type="caution">
    <text evidence="1">The sequence shown here is derived from an EMBL/GenBank/DDBJ whole genome shotgun (WGS) entry which is preliminary data.</text>
</comment>
<dbReference type="Proteomes" id="UP001459277">
    <property type="component" value="Unassembled WGS sequence"/>
</dbReference>
<accession>A0AAW2DL67</accession>